<reference evidence="4 5" key="1">
    <citation type="submission" date="2016-10" db="EMBL/GenBank/DDBJ databases">
        <authorList>
            <person name="de Groot N.N."/>
        </authorList>
    </citation>
    <scope>NUCLEOTIDE SEQUENCE [LARGE SCALE GENOMIC DNA]</scope>
    <source>
        <strain evidence="4 5">CGMCC 1.9157</strain>
    </source>
</reference>
<dbReference type="STRING" id="655353.SAMN04488056_103211"/>
<dbReference type="PROSITE" id="PS51186">
    <property type="entry name" value="GNAT"/>
    <property type="match status" value="1"/>
</dbReference>
<accession>A0A1I5EJU5</accession>
<dbReference type="PANTHER" id="PTHR43877">
    <property type="entry name" value="AMINOALKYLPHOSPHONATE N-ACETYLTRANSFERASE-RELATED-RELATED"/>
    <property type="match status" value="1"/>
</dbReference>
<sequence>MSYALIRSATDEDGPAIGKLIASVFADYENCHFVDEEYPELEHPSSYYAAMGGQIWVAEQDGVIVGSLAVAESLTPGLFELHKVYVAKEARGQGLAWSMFNLATDLVDKREGKAIRLWSDTRFLEGHAFYEKIGFQKVPVERFLGDVSDSWEFGYRLDAKDAG</sequence>
<dbReference type="Gene3D" id="3.40.630.30">
    <property type="match status" value="1"/>
</dbReference>
<keyword evidence="2" id="KW-0012">Acyltransferase</keyword>
<keyword evidence="1 4" id="KW-0808">Transferase</keyword>
<gene>
    <name evidence="4" type="ORF">SAMN04488056_103211</name>
</gene>
<dbReference type="EMBL" id="FOVR01000003">
    <property type="protein sequence ID" value="SFO11616.1"/>
    <property type="molecule type" value="Genomic_DNA"/>
</dbReference>
<dbReference type="SUPFAM" id="SSF55729">
    <property type="entry name" value="Acyl-CoA N-acyltransferases (Nat)"/>
    <property type="match status" value="1"/>
</dbReference>
<proteinExistence type="predicted"/>
<feature type="domain" description="N-acetyltransferase" evidence="3">
    <location>
        <begin position="4"/>
        <end position="158"/>
    </location>
</feature>
<dbReference type="CDD" id="cd04301">
    <property type="entry name" value="NAT_SF"/>
    <property type="match status" value="1"/>
</dbReference>
<evidence type="ECO:0000313" key="5">
    <source>
        <dbReference type="Proteomes" id="UP000199236"/>
    </source>
</evidence>
<organism evidence="4 5">
    <name type="scientific">Cohaesibacter marisflavi</name>
    <dbReference type="NCBI Taxonomy" id="655353"/>
    <lineage>
        <taxon>Bacteria</taxon>
        <taxon>Pseudomonadati</taxon>
        <taxon>Pseudomonadota</taxon>
        <taxon>Alphaproteobacteria</taxon>
        <taxon>Hyphomicrobiales</taxon>
        <taxon>Cohaesibacteraceae</taxon>
    </lineage>
</organism>
<dbReference type="AlphaFoldDB" id="A0A1I5EJU5"/>
<evidence type="ECO:0000313" key="4">
    <source>
        <dbReference type="EMBL" id="SFO11616.1"/>
    </source>
</evidence>
<dbReference type="Proteomes" id="UP000199236">
    <property type="component" value="Unassembled WGS sequence"/>
</dbReference>
<evidence type="ECO:0000256" key="2">
    <source>
        <dbReference type="ARBA" id="ARBA00023315"/>
    </source>
</evidence>
<keyword evidence="5" id="KW-1185">Reference proteome</keyword>
<name>A0A1I5EJU5_9HYPH</name>
<evidence type="ECO:0000259" key="3">
    <source>
        <dbReference type="PROSITE" id="PS51186"/>
    </source>
</evidence>
<dbReference type="InterPro" id="IPR016181">
    <property type="entry name" value="Acyl_CoA_acyltransferase"/>
</dbReference>
<evidence type="ECO:0000256" key="1">
    <source>
        <dbReference type="ARBA" id="ARBA00022679"/>
    </source>
</evidence>
<protein>
    <submittedName>
        <fullName evidence="4">Putative acetyltransferase</fullName>
    </submittedName>
</protein>
<dbReference type="RefSeq" id="WP_090070816.1">
    <property type="nucleotide sequence ID" value="NZ_FOVR01000003.1"/>
</dbReference>
<dbReference type="Pfam" id="PF13508">
    <property type="entry name" value="Acetyltransf_7"/>
    <property type="match status" value="1"/>
</dbReference>
<dbReference type="InterPro" id="IPR000182">
    <property type="entry name" value="GNAT_dom"/>
</dbReference>
<dbReference type="InterPro" id="IPR050832">
    <property type="entry name" value="Bact_Acetyltransf"/>
</dbReference>
<dbReference type="PANTHER" id="PTHR43877:SF2">
    <property type="entry name" value="AMINOALKYLPHOSPHONATE N-ACETYLTRANSFERASE-RELATED"/>
    <property type="match status" value="1"/>
</dbReference>
<dbReference type="OrthoDB" id="9799681at2"/>
<dbReference type="GO" id="GO:0016747">
    <property type="term" value="F:acyltransferase activity, transferring groups other than amino-acyl groups"/>
    <property type="evidence" value="ECO:0007669"/>
    <property type="project" value="InterPro"/>
</dbReference>